<comment type="caution">
    <text evidence="4">The sequence shown here is derived from an EMBL/GenBank/DDBJ whole genome shotgun (WGS) entry which is preliminary data.</text>
</comment>
<keyword evidence="2" id="KW-0802">TPR repeat</keyword>
<accession>A0AAU9JLL5</accession>
<dbReference type="PANTHER" id="PTHR11242">
    <property type="entry name" value="ARYL HYDROCARBON RECEPTOR INTERACTING PROTEIN RELATED"/>
    <property type="match status" value="1"/>
</dbReference>
<dbReference type="AlphaFoldDB" id="A0AAU9JLL5"/>
<evidence type="ECO:0000313" key="4">
    <source>
        <dbReference type="EMBL" id="CAG9328786.1"/>
    </source>
</evidence>
<gene>
    <name evidence="4" type="ORF">BSTOLATCC_MIC46776</name>
</gene>
<dbReference type="InterPro" id="IPR039663">
    <property type="entry name" value="AIP/AIPL1/TTC9"/>
</dbReference>
<organism evidence="4 5">
    <name type="scientific">Blepharisma stoltei</name>
    <dbReference type="NCBI Taxonomy" id="1481888"/>
    <lineage>
        <taxon>Eukaryota</taxon>
        <taxon>Sar</taxon>
        <taxon>Alveolata</taxon>
        <taxon>Ciliophora</taxon>
        <taxon>Postciliodesmatophora</taxon>
        <taxon>Heterotrichea</taxon>
        <taxon>Heterotrichida</taxon>
        <taxon>Blepharismidae</taxon>
        <taxon>Blepharisma</taxon>
    </lineage>
</organism>
<keyword evidence="5" id="KW-1185">Reference proteome</keyword>
<name>A0AAU9JLL5_9CILI</name>
<proteinExistence type="predicted"/>
<dbReference type="EMBL" id="CAJZBQ010000046">
    <property type="protein sequence ID" value="CAG9328786.1"/>
    <property type="molecule type" value="Genomic_DNA"/>
</dbReference>
<keyword evidence="1" id="KW-0677">Repeat</keyword>
<dbReference type="InterPro" id="IPR011990">
    <property type="entry name" value="TPR-like_helical_dom_sf"/>
</dbReference>
<keyword evidence="3" id="KW-1133">Transmembrane helix</keyword>
<dbReference type="Gene3D" id="1.25.40.10">
    <property type="entry name" value="Tetratricopeptide repeat domain"/>
    <property type="match status" value="1"/>
</dbReference>
<protein>
    <recommendedName>
        <fullName evidence="6">Tetratricopeptide repeat protein</fullName>
    </recommendedName>
</protein>
<evidence type="ECO:0000256" key="1">
    <source>
        <dbReference type="ARBA" id="ARBA00022737"/>
    </source>
</evidence>
<evidence type="ECO:0000256" key="2">
    <source>
        <dbReference type="ARBA" id="ARBA00022803"/>
    </source>
</evidence>
<dbReference type="Proteomes" id="UP001162131">
    <property type="component" value="Unassembled WGS sequence"/>
</dbReference>
<keyword evidence="3" id="KW-0472">Membrane</keyword>
<evidence type="ECO:0008006" key="6">
    <source>
        <dbReference type="Google" id="ProtNLM"/>
    </source>
</evidence>
<reference evidence="4" key="1">
    <citation type="submission" date="2021-09" db="EMBL/GenBank/DDBJ databases">
        <authorList>
            <consortium name="AG Swart"/>
            <person name="Singh M."/>
            <person name="Singh A."/>
            <person name="Seah K."/>
            <person name="Emmerich C."/>
        </authorList>
    </citation>
    <scope>NUCLEOTIDE SEQUENCE</scope>
    <source>
        <strain evidence="4">ATCC30299</strain>
    </source>
</reference>
<feature type="transmembrane region" description="Helical" evidence="3">
    <location>
        <begin position="401"/>
        <end position="420"/>
    </location>
</feature>
<dbReference type="SUPFAM" id="SSF48452">
    <property type="entry name" value="TPR-like"/>
    <property type="match status" value="1"/>
</dbReference>
<evidence type="ECO:0000256" key="3">
    <source>
        <dbReference type="SAM" id="Phobius"/>
    </source>
</evidence>
<sequence>MSSKQGNSENTQDPDEFLFEDGYPITQTSPFQNFIDYCKPAELAQKRKKFNKRPVYLKNTLFHPDHCKKLRKRELSDKLSAFDDFKKAGNKFYHTKDYEKALECYEYAYGLFKYLEFKIEDELKLKTITDDSLTYFFPKEINEIKLFKSPIVTILVNLAAAMVPLRHFNEAIAAITEALEYDSDNVSLYAKRSQIRYHDLSANEKELKLAIEDAKMYAQMSGVKWSLIGKLEAKFNEYKSEELTLVKEITTSLVRHGIGDSEELSNEVEFEQKVVNKMVEKYEEILRFYQEGNKYLQRSRVRKEMGEVQPIFFKMKRILDLTVENETLKHELIESGFDPQDKKVICSVESIKKFKISMTFSGGKLNDQLLNWCIDKCSEEEKLKRNAEVDVKPKKRWSWKYLIIGAAITAVVGWGITIYFKL</sequence>
<evidence type="ECO:0000313" key="5">
    <source>
        <dbReference type="Proteomes" id="UP001162131"/>
    </source>
</evidence>
<keyword evidence="3" id="KW-0812">Transmembrane</keyword>
<dbReference type="PANTHER" id="PTHR11242:SF0">
    <property type="entry name" value="TPR_REGION DOMAIN-CONTAINING PROTEIN"/>
    <property type="match status" value="1"/>
</dbReference>